<dbReference type="EMBL" id="CP030041">
    <property type="protein sequence ID" value="AWW29418.1"/>
    <property type="molecule type" value="Genomic_DNA"/>
</dbReference>
<feature type="domain" description="Conjugative transposon TraJ C-terminal" evidence="3">
    <location>
        <begin position="28"/>
        <end position="342"/>
    </location>
</feature>
<dbReference type="KEGG" id="est:DN752_04250"/>
<dbReference type="OrthoDB" id="1147144at2"/>
<dbReference type="Pfam" id="PF07863">
    <property type="entry name" value="CtnDOT_TraJ"/>
    <property type="match status" value="1"/>
</dbReference>
<reference evidence="4 5" key="1">
    <citation type="submission" date="2018-06" db="EMBL/GenBank/DDBJ databases">
        <title>Echinicola strongylocentroti sp. nov., isolated from a sea urchin Strongylocentrotus intermedius.</title>
        <authorList>
            <person name="Bae S.S."/>
        </authorList>
    </citation>
    <scope>NUCLEOTIDE SEQUENCE [LARGE SCALE GENOMIC DNA]</scope>
    <source>
        <strain evidence="4 5">MEBiC08714</strain>
    </source>
</reference>
<protein>
    <submittedName>
        <fullName evidence="4">Conjugative transposon protein TraJ</fullName>
    </submittedName>
</protein>
<keyword evidence="5" id="KW-1185">Reference proteome</keyword>
<keyword evidence="1" id="KW-0472">Membrane</keyword>
<evidence type="ECO:0000313" key="5">
    <source>
        <dbReference type="Proteomes" id="UP000248688"/>
    </source>
</evidence>
<sequence length="346" mass="37720">MKKAAITLLFALMAVGVQAQGVSGGAGGLHQVLDRLYVDMVPLASELIGAGRALAGFAAIFYIGSRVWGHIARAEAVDFYPLLRPFALGMAIMLFPSVLHLMNAVLSPLAGATGKMVEGSNAAIERLLAEKQRALESTQYWEMYVGESGSGDRDSWYEYTHPEGSEEGFWDGLGNDIKFAMEKASFNFSNSIKKWMSEVLEVLYQAAALCINTIRVFYLIVLSILGPIVMGISVFDGFQQTLRSWIARYINVYMWLPVANIFGAIIGKIQENMILIDIGQVENAGKTFFSSTDTAYLIFLVIAIIGYFTVPSVANYIVYSAGRDTLLHKTSSMVTSAPVAAAKTLT</sequence>
<dbReference type="InterPro" id="IPR012424">
    <property type="entry name" value="Conjugative_transposon_TraJ_C"/>
</dbReference>
<proteinExistence type="predicted"/>
<keyword evidence="2" id="KW-0732">Signal</keyword>
<feature type="transmembrane region" description="Helical" evidence="1">
    <location>
        <begin position="250"/>
        <end position="269"/>
    </location>
</feature>
<feature type="transmembrane region" description="Helical" evidence="1">
    <location>
        <begin position="85"/>
        <end position="106"/>
    </location>
</feature>
<evidence type="ECO:0000256" key="2">
    <source>
        <dbReference type="SAM" id="SignalP"/>
    </source>
</evidence>
<organism evidence="4 5">
    <name type="scientific">Echinicola strongylocentroti</name>
    <dbReference type="NCBI Taxonomy" id="1795355"/>
    <lineage>
        <taxon>Bacteria</taxon>
        <taxon>Pseudomonadati</taxon>
        <taxon>Bacteroidota</taxon>
        <taxon>Cytophagia</taxon>
        <taxon>Cytophagales</taxon>
        <taxon>Cyclobacteriaceae</taxon>
        <taxon>Echinicola</taxon>
    </lineage>
</organism>
<keyword evidence="1" id="KW-0812">Transmembrane</keyword>
<feature type="transmembrane region" description="Helical" evidence="1">
    <location>
        <begin position="295"/>
        <end position="319"/>
    </location>
</feature>
<feature type="transmembrane region" description="Helical" evidence="1">
    <location>
        <begin position="216"/>
        <end position="238"/>
    </location>
</feature>
<feature type="signal peptide" evidence="2">
    <location>
        <begin position="1"/>
        <end position="19"/>
    </location>
</feature>
<dbReference type="AlphaFoldDB" id="A0A2Z4IG02"/>
<evidence type="ECO:0000256" key="1">
    <source>
        <dbReference type="SAM" id="Phobius"/>
    </source>
</evidence>
<feature type="chain" id="PRO_5016410119" evidence="2">
    <location>
        <begin position="20"/>
        <end position="346"/>
    </location>
</feature>
<dbReference type="RefSeq" id="WP_112782833.1">
    <property type="nucleotide sequence ID" value="NZ_CP030041.1"/>
</dbReference>
<keyword evidence="1" id="KW-1133">Transmembrane helix</keyword>
<evidence type="ECO:0000259" key="3">
    <source>
        <dbReference type="Pfam" id="PF07863"/>
    </source>
</evidence>
<evidence type="ECO:0000313" key="4">
    <source>
        <dbReference type="EMBL" id="AWW29418.1"/>
    </source>
</evidence>
<dbReference type="Proteomes" id="UP000248688">
    <property type="component" value="Chromosome"/>
</dbReference>
<gene>
    <name evidence="4" type="primary">traJ</name>
    <name evidence="4" type="ORF">DN752_04250</name>
</gene>
<accession>A0A2Z4IG02</accession>
<dbReference type="InterPro" id="IPR022393">
    <property type="entry name" value="Conjugative_transposon_TraJ"/>
</dbReference>
<feature type="transmembrane region" description="Helical" evidence="1">
    <location>
        <begin position="43"/>
        <end position="64"/>
    </location>
</feature>
<dbReference type="NCBIfam" id="TIGR03782">
    <property type="entry name" value="Bac_Flav_CT_J"/>
    <property type="match status" value="1"/>
</dbReference>
<name>A0A2Z4IG02_9BACT</name>